<dbReference type="Proteomes" id="UP000256805">
    <property type="component" value="Unassembled WGS sequence"/>
</dbReference>
<evidence type="ECO:0000256" key="1">
    <source>
        <dbReference type="SAM" id="MobiDB-lite"/>
    </source>
</evidence>
<sequence length="69" mass="7455">MALDARRSHLASRNMPNTAQLFPLWHSVHAAIDAVPPGWGHKGSPGGRHRQDPEDDAGRSMRSGATSTE</sequence>
<proteinExistence type="predicted"/>
<dbReference type="EMBL" id="OVTA01000137">
    <property type="protein sequence ID" value="SPS03069.1"/>
    <property type="molecule type" value="Genomic_DNA"/>
</dbReference>
<protein>
    <submittedName>
        <fullName evidence="2">Uncharacterized protein</fullName>
    </submittedName>
</protein>
<feature type="compositionally biased region" description="Basic and acidic residues" evidence="1">
    <location>
        <begin position="49"/>
        <end position="59"/>
    </location>
</feature>
<feature type="region of interest" description="Disordered" evidence="1">
    <location>
        <begin position="34"/>
        <end position="69"/>
    </location>
</feature>
<name>A0A375JDN1_9BURK</name>
<accession>A0A375JDN1</accession>
<organism evidence="2 3">
    <name type="scientific">Cupriavidus taiwanensis</name>
    <dbReference type="NCBI Taxonomy" id="164546"/>
    <lineage>
        <taxon>Bacteria</taxon>
        <taxon>Pseudomonadati</taxon>
        <taxon>Pseudomonadota</taxon>
        <taxon>Betaproteobacteria</taxon>
        <taxon>Burkholderiales</taxon>
        <taxon>Burkholderiaceae</taxon>
        <taxon>Cupriavidus</taxon>
    </lineage>
</organism>
<dbReference type="AlphaFoldDB" id="A0A375JDN1"/>
<reference evidence="2 3" key="1">
    <citation type="submission" date="2018-01" db="EMBL/GenBank/DDBJ databases">
        <authorList>
            <person name="Gaut B.S."/>
            <person name="Morton B.R."/>
            <person name="Clegg M.T."/>
            <person name="Duvall M.R."/>
        </authorList>
    </citation>
    <scope>NUCLEOTIDE SEQUENCE [LARGE SCALE GENOMIC DNA]</scope>
    <source>
        <strain evidence="2">Cupriavidus taiwanensis cmp 52</strain>
    </source>
</reference>
<evidence type="ECO:0000313" key="2">
    <source>
        <dbReference type="EMBL" id="SPS03069.1"/>
    </source>
</evidence>
<evidence type="ECO:0000313" key="3">
    <source>
        <dbReference type="Proteomes" id="UP000256805"/>
    </source>
</evidence>
<gene>
    <name evidence="2" type="ORF">CBM2634_U80002</name>
</gene>